<dbReference type="NCBIfam" id="NF004067">
    <property type="entry name" value="PRK05580.1-4"/>
    <property type="match status" value="1"/>
</dbReference>
<keyword evidence="5 12" id="KW-0378">Hydrolase</keyword>
<dbReference type="EMBL" id="CADCUX010000134">
    <property type="protein sequence ID" value="CAA9393514.1"/>
    <property type="molecule type" value="Genomic_DNA"/>
</dbReference>
<feature type="region of interest" description="Disordered" evidence="13">
    <location>
        <begin position="116"/>
        <end position="138"/>
    </location>
</feature>
<dbReference type="InterPro" id="IPR014001">
    <property type="entry name" value="Helicase_ATP-bd"/>
</dbReference>
<dbReference type="InterPro" id="IPR041222">
    <property type="entry name" value="PriA_3primeBD"/>
</dbReference>
<gene>
    <name evidence="12" type="primary">priA</name>
    <name evidence="15" type="ORF">AVDCRST_MAG51-477</name>
</gene>
<accession>A0A6J4NPT9</accession>
<keyword evidence="1 12" id="KW-0639">Primosome</keyword>
<dbReference type="GO" id="GO:0006302">
    <property type="term" value="P:double-strand break repair"/>
    <property type="evidence" value="ECO:0007669"/>
    <property type="project" value="InterPro"/>
</dbReference>
<comment type="similarity">
    <text evidence="12">Belongs to the helicase family. PriA subfamily.</text>
</comment>
<dbReference type="EC" id="5.6.2.4" evidence="12"/>
<dbReference type="AlphaFoldDB" id="A0A6J4NPT9"/>
<keyword evidence="3 12" id="KW-0479">Metal-binding</keyword>
<dbReference type="InterPro" id="IPR041236">
    <property type="entry name" value="PriA_C"/>
</dbReference>
<feature type="binding site" evidence="12">
    <location>
        <position position="417"/>
    </location>
    <ligand>
        <name>Zn(2+)</name>
        <dbReference type="ChEBI" id="CHEBI:29105"/>
        <label>1</label>
    </ligand>
</feature>
<feature type="binding site" evidence="12">
    <location>
        <position position="404"/>
    </location>
    <ligand>
        <name>Zn(2+)</name>
        <dbReference type="ChEBI" id="CHEBI:29105"/>
        <label>2</label>
    </ligand>
</feature>
<feature type="binding site" evidence="12">
    <location>
        <position position="389"/>
    </location>
    <ligand>
        <name>Zn(2+)</name>
        <dbReference type="ChEBI" id="CHEBI:29105"/>
        <label>2</label>
    </ligand>
</feature>
<evidence type="ECO:0000256" key="4">
    <source>
        <dbReference type="ARBA" id="ARBA00022741"/>
    </source>
</evidence>
<keyword evidence="2 12" id="KW-0235">DNA replication</keyword>
<feature type="binding site" evidence="12">
    <location>
        <position position="420"/>
    </location>
    <ligand>
        <name>Zn(2+)</name>
        <dbReference type="ChEBI" id="CHEBI:29105"/>
        <label>1</label>
    </ligand>
</feature>
<dbReference type="HAMAP" id="MF_00983">
    <property type="entry name" value="PriA"/>
    <property type="match status" value="1"/>
</dbReference>
<dbReference type="PANTHER" id="PTHR30580">
    <property type="entry name" value="PRIMOSOMAL PROTEIN N"/>
    <property type="match status" value="1"/>
</dbReference>
<keyword evidence="9 12" id="KW-0238">DNA-binding</keyword>
<dbReference type="Pfam" id="PF18319">
    <property type="entry name" value="Zn_ribbon_PriA"/>
    <property type="match status" value="1"/>
</dbReference>
<dbReference type="GO" id="GO:0006270">
    <property type="term" value="P:DNA replication initiation"/>
    <property type="evidence" value="ECO:0007669"/>
    <property type="project" value="TreeGrafter"/>
</dbReference>
<dbReference type="InterPro" id="IPR027417">
    <property type="entry name" value="P-loop_NTPase"/>
</dbReference>
<dbReference type="InterPro" id="IPR005259">
    <property type="entry name" value="PriA"/>
</dbReference>
<feature type="domain" description="Helicase ATP-binding" evidence="14">
    <location>
        <begin position="149"/>
        <end position="318"/>
    </location>
</feature>
<dbReference type="Gene3D" id="3.40.50.300">
    <property type="entry name" value="P-loop containing nucleotide triphosphate hydrolases"/>
    <property type="match status" value="2"/>
</dbReference>
<evidence type="ECO:0000256" key="1">
    <source>
        <dbReference type="ARBA" id="ARBA00022515"/>
    </source>
</evidence>
<dbReference type="PANTHER" id="PTHR30580:SF0">
    <property type="entry name" value="PRIMOSOMAL PROTEIN N"/>
    <property type="match status" value="1"/>
</dbReference>
<dbReference type="FunFam" id="3.40.50.300:FF:000489">
    <property type="entry name" value="Primosome assembly protein PriA"/>
    <property type="match status" value="1"/>
</dbReference>
<dbReference type="Gene3D" id="3.40.1440.60">
    <property type="entry name" value="PriA, 3(prime) DNA-binding domain"/>
    <property type="match status" value="1"/>
</dbReference>
<proteinExistence type="inferred from homology"/>
<feature type="binding site" evidence="12">
    <location>
        <position position="377"/>
    </location>
    <ligand>
        <name>Zn(2+)</name>
        <dbReference type="ChEBI" id="CHEBI:29105"/>
        <label>1</label>
    </ligand>
</feature>
<evidence type="ECO:0000256" key="8">
    <source>
        <dbReference type="ARBA" id="ARBA00022840"/>
    </source>
</evidence>
<dbReference type="GO" id="GO:0006269">
    <property type="term" value="P:DNA replication, synthesis of primer"/>
    <property type="evidence" value="ECO:0007669"/>
    <property type="project" value="UniProtKB-KW"/>
</dbReference>
<name>A0A6J4NPT9_9BURK</name>
<dbReference type="SMART" id="SM00487">
    <property type="entry name" value="DEXDc"/>
    <property type="match status" value="1"/>
</dbReference>
<evidence type="ECO:0000256" key="7">
    <source>
        <dbReference type="ARBA" id="ARBA00022833"/>
    </source>
</evidence>
<dbReference type="GO" id="GO:1990077">
    <property type="term" value="C:primosome complex"/>
    <property type="evidence" value="ECO:0007669"/>
    <property type="project" value="UniProtKB-UniRule"/>
</dbReference>
<sequence length="683" mass="74577">MSSLPYRLSVVVPTPAHSSVGSELTYESERPLPPGSLVRVPLGKREVLGVVWGDAAATVPQPAVGWKPVAATLEGLPPLTEAWRQLVAFCAGYYQRSLGEVALAALPPQLRELSPKQWQRRLQRKQGGDAGGGPGATPELTAEQAEALQQVRTQPGPFLLFGATGSGKTEVYLRAVADVLAADAQAQALVMVPEINLTPQLQSRFVERFGEGAVVALHSGMTHPQRLKAWLAAHTGVARIVLGTRMAVFASLPRLALVVVDEEHDPSYKQQEGARYSARDLALYRGKLEGAKVLLGSATPSLESWHASEKGRYQRLSMPSRVGQGKLPQVRLVDMNQQPKQTVLSTQLLVAIGERVGRGEQSLLFLNRRGYAPVLACTACDWKSECPHCSAFRVFHKVDRTLRCHHCGFTERVPRACPQCGNLDIAPLGRGTERLEEHLAELFAGTRRPDGQPARIARMDADSTRLKGALEAQLDEVHSGQVDVLVGTQMVTKGHDFRRITLVAALNADSALFSSDFRAPERLFSLLMQAAGRAGRDAAQAEVAQMWVQTWHPGHPLFAALRRHDYPAFAAQQLEERQAAAMPPFSYQALVRADARTQEVAQAFLQAVGEASRQLADAPQVTVYPPVPMAVQRVADVERAQMVVESPSRPALQRFLAAWQPLLQAHRQKGLIRWAVDVDPLAI</sequence>
<dbReference type="GO" id="GO:0016787">
    <property type="term" value="F:hydrolase activity"/>
    <property type="evidence" value="ECO:0007669"/>
    <property type="project" value="UniProtKB-KW"/>
</dbReference>
<feature type="binding site" evidence="12">
    <location>
        <position position="407"/>
    </location>
    <ligand>
        <name>Zn(2+)</name>
        <dbReference type="ChEBI" id="CHEBI:29105"/>
        <label>2</label>
    </ligand>
</feature>
<dbReference type="GO" id="GO:0006310">
    <property type="term" value="P:DNA recombination"/>
    <property type="evidence" value="ECO:0007669"/>
    <property type="project" value="InterPro"/>
</dbReference>
<dbReference type="GO" id="GO:0005524">
    <property type="term" value="F:ATP binding"/>
    <property type="evidence" value="ECO:0007669"/>
    <property type="project" value="UniProtKB-UniRule"/>
</dbReference>
<organism evidence="15">
    <name type="scientific">uncultured Ramlibacter sp</name>
    <dbReference type="NCBI Taxonomy" id="260755"/>
    <lineage>
        <taxon>Bacteria</taxon>
        <taxon>Pseudomonadati</taxon>
        <taxon>Pseudomonadota</taxon>
        <taxon>Betaproteobacteria</taxon>
        <taxon>Burkholderiales</taxon>
        <taxon>Comamonadaceae</taxon>
        <taxon>Ramlibacter</taxon>
        <taxon>environmental samples</taxon>
    </lineage>
</organism>
<evidence type="ECO:0000256" key="10">
    <source>
        <dbReference type="ARBA" id="ARBA00023235"/>
    </source>
</evidence>
<evidence type="ECO:0000256" key="5">
    <source>
        <dbReference type="ARBA" id="ARBA00022801"/>
    </source>
</evidence>
<comment type="function">
    <text evidence="12">Initiates the restart of stalled replication forks, which reloads the replicative helicase on sites other than the origin of replication. Recognizes and binds to abandoned replication forks and remodels them to uncover a helicase loading site. Promotes assembly of the primosome at these replication forks.</text>
</comment>
<evidence type="ECO:0000256" key="11">
    <source>
        <dbReference type="ARBA" id="ARBA00048988"/>
    </source>
</evidence>
<reference evidence="15" key="1">
    <citation type="submission" date="2020-02" db="EMBL/GenBank/DDBJ databases">
        <authorList>
            <person name="Meier V. D."/>
        </authorList>
    </citation>
    <scope>NUCLEOTIDE SEQUENCE</scope>
    <source>
        <strain evidence="15">AVDCRST_MAG51</strain>
    </source>
</reference>
<dbReference type="GO" id="GO:0008270">
    <property type="term" value="F:zinc ion binding"/>
    <property type="evidence" value="ECO:0007669"/>
    <property type="project" value="UniProtKB-UniRule"/>
</dbReference>
<evidence type="ECO:0000313" key="15">
    <source>
        <dbReference type="EMBL" id="CAA9393514.1"/>
    </source>
</evidence>
<dbReference type="SMART" id="SM00490">
    <property type="entry name" value="HELICc"/>
    <property type="match status" value="1"/>
</dbReference>
<dbReference type="PROSITE" id="PS51192">
    <property type="entry name" value="HELICASE_ATP_BIND_1"/>
    <property type="match status" value="1"/>
</dbReference>
<dbReference type="InterPro" id="IPR042115">
    <property type="entry name" value="PriA_3primeBD_sf"/>
</dbReference>
<dbReference type="NCBIfam" id="TIGR00595">
    <property type="entry name" value="priA"/>
    <property type="match status" value="1"/>
</dbReference>
<keyword evidence="4 12" id="KW-0547">Nucleotide-binding</keyword>
<evidence type="ECO:0000259" key="14">
    <source>
        <dbReference type="PROSITE" id="PS51192"/>
    </source>
</evidence>
<evidence type="ECO:0000256" key="13">
    <source>
        <dbReference type="SAM" id="MobiDB-lite"/>
    </source>
</evidence>
<comment type="subunit">
    <text evidence="12">Component of the replication restart primosome.</text>
</comment>
<dbReference type="Pfam" id="PF00270">
    <property type="entry name" value="DEAD"/>
    <property type="match status" value="1"/>
</dbReference>
<evidence type="ECO:0000256" key="9">
    <source>
        <dbReference type="ARBA" id="ARBA00023125"/>
    </source>
</evidence>
<keyword evidence="8 12" id="KW-0067">ATP-binding</keyword>
<dbReference type="InterPro" id="IPR001650">
    <property type="entry name" value="Helicase_C-like"/>
</dbReference>
<evidence type="ECO:0000256" key="3">
    <source>
        <dbReference type="ARBA" id="ARBA00022723"/>
    </source>
</evidence>
<keyword evidence="10 12" id="KW-0413">Isomerase</keyword>
<dbReference type="Pfam" id="PF18074">
    <property type="entry name" value="PriA_C"/>
    <property type="match status" value="1"/>
</dbReference>
<dbReference type="GO" id="GO:0043138">
    <property type="term" value="F:3'-5' DNA helicase activity"/>
    <property type="evidence" value="ECO:0007669"/>
    <property type="project" value="UniProtKB-EC"/>
</dbReference>
<comment type="catalytic activity">
    <reaction evidence="11 12">
        <text>ATP + H2O = ADP + phosphate + H(+)</text>
        <dbReference type="Rhea" id="RHEA:13065"/>
        <dbReference type="ChEBI" id="CHEBI:15377"/>
        <dbReference type="ChEBI" id="CHEBI:15378"/>
        <dbReference type="ChEBI" id="CHEBI:30616"/>
        <dbReference type="ChEBI" id="CHEBI:43474"/>
        <dbReference type="ChEBI" id="CHEBI:456216"/>
        <dbReference type="EC" id="5.6.2.4"/>
    </reaction>
</comment>
<keyword evidence="6 12" id="KW-0347">Helicase</keyword>
<comment type="cofactor">
    <cofactor evidence="12">
        <name>Zn(2+)</name>
        <dbReference type="ChEBI" id="CHEBI:29105"/>
    </cofactor>
    <text evidence="12">Binds 2 zinc ions per subunit.</text>
</comment>
<dbReference type="SUPFAM" id="SSF52540">
    <property type="entry name" value="P-loop containing nucleoside triphosphate hydrolases"/>
    <property type="match status" value="2"/>
</dbReference>
<evidence type="ECO:0000256" key="12">
    <source>
        <dbReference type="HAMAP-Rule" id="MF_00983"/>
    </source>
</evidence>
<keyword evidence="7 12" id="KW-0862">Zinc</keyword>
<feature type="binding site" evidence="12">
    <location>
        <position position="386"/>
    </location>
    <ligand>
        <name>Zn(2+)</name>
        <dbReference type="ChEBI" id="CHEBI:29105"/>
        <label>2</label>
    </ligand>
</feature>
<feature type="binding site" evidence="12">
    <location>
        <position position="380"/>
    </location>
    <ligand>
        <name>Zn(2+)</name>
        <dbReference type="ChEBI" id="CHEBI:29105"/>
        <label>1</label>
    </ligand>
</feature>
<evidence type="ECO:0000256" key="6">
    <source>
        <dbReference type="ARBA" id="ARBA00022806"/>
    </source>
</evidence>
<protein>
    <recommendedName>
        <fullName evidence="12">Replication restart protein PriA</fullName>
    </recommendedName>
    <alternativeName>
        <fullName evidence="12">ATP-dependent DNA helicase PriA</fullName>
        <ecNumber evidence="12">5.6.2.4</ecNumber>
    </alternativeName>
    <alternativeName>
        <fullName evidence="12">DNA 3'-5' helicase PriA</fullName>
    </alternativeName>
</protein>
<comment type="catalytic activity">
    <reaction evidence="12">
        <text>Couples ATP hydrolysis with the unwinding of duplex DNA by translocating in the 3'-5' direction.</text>
        <dbReference type="EC" id="5.6.2.4"/>
    </reaction>
</comment>
<dbReference type="GO" id="GO:0003677">
    <property type="term" value="F:DNA binding"/>
    <property type="evidence" value="ECO:0007669"/>
    <property type="project" value="UniProtKB-UniRule"/>
</dbReference>
<dbReference type="InterPro" id="IPR040498">
    <property type="entry name" value="PriA_CRR"/>
</dbReference>
<dbReference type="InterPro" id="IPR011545">
    <property type="entry name" value="DEAD/DEAH_box_helicase_dom"/>
</dbReference>
<dbReference type="Pfam" id="PF17764">
    <property type="entry name" value="PriA_3primeBD"/>
    <property type="match status" value="1"/>
</dbReference>
<evidence type="ECO:0000256" key="2">
    <source>
        <dbReference type="ARBA" id="ARBA00022705"/>
    </source>
</evidence>